<organism evidence="2 3">
    <name type="scientific">Microtetraspora malaysiensis</name>
    <dbReference type="NCBI Taxonomy" id="161358"/>
    <lineage>
        <taxon>Bacteria</taxon>
        <taxon>Bacillati</taxon>
        <taxon>Actinomycetota</taxon>
        <taxon>Actinomycetes</taxon>
        <taxon>Streptosporangiales</taxon>
        <taxon>Streptosporangiaceae</taxon>
        <taxon>Microtetraspora</taxon>
    </lineage>
</organism>
<sequence>MSPRWKANPDVRTGRHVISNLHAHLVFVTRYRRGAFTDEMLARCEEIMREVCADFEVELREFNGEHDHVHLLIHYPPKVALSKLVNSLKGVSARLLRKEYAEHVRTYLWDGHFWSGSYFAGSVGGAPLTALKQYIEQQQRPL</sequence>
<dbReference type="InterPro" id="IPR002686">
    <property type="entry name" value="Transposase_17"/>
</dbReference>
<protein>
    <submittedName>
        <fullName evidence="2">IS200/IS605 family transposase</fullName>
    </submittedName>
</protein>
<name>A0ABW6SQP9_9ACTN</name>
<dbReference type="PANTHER" id="PTHR33360">
    <property type="entry name" value="TRANSPOSASE FOR INSERTION SEQUENCE ELEMENT IS200"/>
    <property type="match status" value="1"/>
</dbReference>
<accession>A0ABW6SQP9</accession>
<dbReference type="NCBIfam" id="NF033573">
    <property type="entry name" value="transpos_IS200"/>
    <property type="match status" value="1"/>
</dbReference>
<dbReference type="RefSeq" id="WP_387410527.1">
    <property type="nucleotide sequence ID" value="NZ_JBIASD010000006.1"/>
</dbReference>
<reference evidence="2 3" key="1">
    <citation type="submission" date="2024-10" db="EMBL/GenBank/DDBJ databases">
        <title>The Natural Products Discovery Center: Release of the First 8490 Sequenced Strains for Exploring Actinobacteria Biosynthetic Diversity.</title>
        <authorList>
            <person name="Kalkreuter E."/>
            <person name="Kautsar S.A."/>
            <person name="Yang D."/>
            <person name="Bader C.D."/>
            <person name="Teijaro C.N."/>
            <person name="Fluegel L."/>
            <person name="Davis C.M."/>
            <person name="Simpson J.R."/>
            <person name="Lauterbach L."/>
            <person name="Steele A.D."/>
            <person name="Gui C."/>
            <person name="Meng S."/>
            <person name="Li G."/>
            <person name="Viehrig K."/>
            <person name="Ye F."/>
            <person name="Su P."/>
            <person name="Kiefer A.F."/>
            <person name="Nichols A."/>
            <person name="Cepeda A.J."/>
            <person name="Yan W."/>
            <person name="Fan B."/>
            <person name="Jiang Y."/>
            <person name="Adhikari A."/>
            <person name="Zheng C.-J."/>
            <person name="Schuster L."/>
            <person name="Cowan T.M."/>
            <person name="Smanski M.J."/>
            <person name="Chevrette M.G."/>
            <person name="De Carvalho L.P.S."/>
            <person name="Shen B."/>
        </authorList>
    </citation>
    <scope>NUCLEOTIDE SEQUENCE [LARGE SCALE GENOMIC DNA]</scope>
    <source>
        <strain evidence="2 3">NPDC002173</strain>
    </source>
</reference>
<feature type="domain" description="Transposase IS200-like" evidence="1">
    <location>
        <begin position="18"/>
        <end position="138"/>
    </location>
</feature>
<evidence type="ECO:0000313" key="3">
    <source>
        <dbReference type="Proteomes" id="UP001602013"/>
    </source>
</evidence>
<dbReference type="SUPFAM" id="SSF143422">
    <property type="entry name" value="Transposase IS200-like"/>
    <property type="match status" value="1"/>
</dbReference>
<dbReference type="PANTHER" id="PTHR33360:SF2">
    <property type="entry name" value="TRANSPOSASE FOR INSERTION SEQUENCE ELEMENT IS200"/>
    <property type="match status" value="1"/>
</dbReference>
<proteinExistence type="predicted"/>
<comment type="caution">
    <text evidence="2">The sequence shown here is derived from an EMBL/GenBank/DDBJ whole genome shotgun (WGS) entry which is preliminary data.</text>
</comment>
<dbReference type="SMART" id="SM01321">
    <property type="entry name" value="Y1_Tnp"/>
    <property type="match status" value="1"/>
</dbReference>
<dbReference type="Pfam" id="PF01797">
    <property type="entry name" value="Y1_Tnp"/>
    <property type="match status" value="1"/>
</dbReference>
<evidence type="ECO:0000313" key="2">
    <source>
        <dbReference type="EMBL" id="MFF3666163.1"/>
    </source>
</evidence>
<dbReference type="EMBL" id="JBIASD010000006">
    <property type="protein sequence ID" value="MFF3666163.1"/>
    <property type="molecule type" value="Genomic_DNA"/>
</dbReference>
<gene>
    <name evidence="2" type="primary">tnpA</name>
    <name evidence="2" type="ORF">ACFYXI_11270</name>
</gene>
<dbReference type="InterPro" id="IPR036515">
    <property type="entry name" value="Transposase_17_sf"/>
</dbReference>
<dbReference type="Gene3D" id="3.30.70.1290">
    <property type="entry name" value="Transposase IS200-like"/>
    <property type="match status" value="1"/>
</dbReference>
<keyword evidence="3" id="KW-1185">Reference proteome</keyword>
<dbReference type="Proteomes" id="UP001602013">
    <property type="component" value="Unassembled WGS sequence"/>
</dbReference>
<evidence type="ECO:0000259" key="1">
    <source>
        <dbReference type="SMART" id="SM01321"/>
    </source>
</evidence>